<evidence type="ECO:0000313" key="4">
    <source>
        <dbReference type="WBParaSite" id="BTMF_0001079601-mRNA-1"/>
    </source>
</evidence>
<evidence type="ECO:0000313" key="3">
    <source>
        <dbReference type="Proteomes" id="UP000280834"/>
    </source>
</evidence>
<evidence type="ECO:0000256" key="1">
    <source>
        <dbReference type="SAM" id="Phobius"/>
    </source>
</evidence>
<keyword evidence="1" id="KW-0472">Membrane</keyword>
<evidence type="ECO:0000313" key="2">
    <source>
        <dbReference type="EMBL" id="VDO29579.1"/>
    </source>
</evidence>
<proteinExistence type="predicted"/>
<keyword evidence="1" id="KW-1133">Transmembrane helix</keyword>
<dbReference type="WBParaSite" id="BTMF_0001079601-mRNA-1">
    <property type="protein sequence ID" value="BTMF_0001079601-mRNA-1"/>
    <property type="gene ID" value="BTMF_0001079601"/>
</dbReference>
<dbReference type="Proteomes" id="UP000280834">
    <property type="component" value="Unassembled WGS sequence"/>
</dbReference>
<organism evidence="4">
    <name type="scientific">Brugia timori</name>
    <dbReference type="NCBI Taxonomy" id="42155"/>
    <lineage>
        <taxon>Eukaryota</taxon>
        <taxon>Metazoa</taxon>
        <taxon>Ecdysozoa</taxon>
        <taxon>Nematoda</taxon>
        <taxon>Chromadorea</taxon>
        <taxon>Rhabditida</taxon>
        <taxon>Spirurina</taxon>
        <taxon>Spiruromorpha</taxon>
        <taxon>Filarioidea</taxon>
        <taxon>Onchocercidae</taxon>
        <taxon>Brugia</taxon>
    </lineage>
</organism>
<feature type="transmembrane region" description="Helical" evidence="1">
    <location>
        <begin position="41"/>
        <end position="62"/>
    </location>
</feature>
<reference evidence="2 3" key="2">
    <citation type="submission" date="2018-11" db="EMBL/GenBank/DDBJ databases">
        <authorList>
            <consortium name="Pathogen Informatics"/>
        </authorList>
    </citation>
    <scope>NUCLEOTIDE SEQUENCE [LARGE SCALE GENOMIC DNA]</scope>
</reference>
<keyword evidence="3" id="KW-1185">Reference proteome</keyword>
<accession>A0A0R3QSU4</accession>
<keyword evidence="1" id="KW-0812">Transmembrane</keyword>
<name>A0A0R3QSU4_9BILA</name>
<protein>
    <submittedName>
        <fullName evidence="2 4">Uncharacterized protein</fullName>
    </submittedName>
</protein>
<sequence>MTEVLCGSTDIGCGDVFDFSNCARNMALESMGVKAPMMKSTGTTIVATTYKVLILSFFAFLMNG</sequence>
<dbReference type="EMBL" id="UZAG01016616">
    <property type="protein sequence ID" value="VDO29579.1"/>
    <property type="molecule type" value="Genomic_DNA"/>
</dbReference>
<dbReference type="STRING" id="42155.A0A0R3QSU4"/>
<gene>
    <name evidence="2" type="ORF">BTMF_LOCUS8830</name>
</gene>
<reference evidence="4" key="1">
    <citation type="submission" date="2017-02" db="UniProtKB">
        <authorList>
            <consortium name="WormBaseParasite"/>
        </authorList>
    </citation>
    <scope>IDENTIFICATION</scope>
</reference>
<dbReference type="AlphaFoldDB" id="A0A0R3QSU4"/>